<dbReference type="GO" id="GO:0005524">
    <property type="term" value="F:ATP binding"/>
    <property type="evidence" value="ECO:0007669"/>
    <property type="project" value="UniProtKB-KW"/>
</dbReference>
<keyword evidence="9" id="KW-0524">Neurogenesis</keyword>
<evidence type="ECO:0000256" key="18">
    <source>
        <dbReference type="SAM" id="SignalP"/>
    </source>
</evidence>
<keyword evidence="6 18" id="KW-0732">Signal</keyword>
<evidence type="ECO:0000256" key="4">
    <source>
        <dbReference type="ARBA" id="ARBA00022475"/>
    </source>
</evidence>
<dbReference type="PANTHER" id="PTHR24416:SF489">
    <property type="entry name" value="PROTEIN KINASE DOMAIN-CONTAINING PROTEIN"/>
    <property type="match status" value="1"/>
</dbReference>
<keyword evidence="14" id="KW-0325">Glycoprotein</keyword>
<keyword evidence="12" id="KW-1015">Disulfide bond</keyword>
<dbReference type="EMBL" id="CATQJL010000326">
    <property type="protein sequence ID" value="CAJ0610301.1"/>
    <property type="molecule type" value="Genomic_DNA"/>
</dbReference>
<dbReference type="InterPro" id="IPR011009">
    <property type="entry name" value="Kinase-like_dom_sf"/>
</dbReference>
<comment type="similarity">
    <text evidence="16">Belongs to the protein kinase superfamily. Tyr protein kinase family. Insulin receptor subfamily.</text>
</comment>
<dbReference type="SUPFAM" id="SSF56112">
    <property type="entry name" value="Protein kinase-like (PK-like)"/>
    <property type="match status" value="1"/>
</dbReference>
<protein>
    <submittedName>
        <fullName evidence="21">Uncharacterized protein</fullName>
    </submittedName>
</protein>
<evidence type="ECO:0000313" key="21">
    <source>
        <dbReference type="EMBL" id="CAJ0610301.1"/>
    </source>
</evidence>
<dbReference type="GO" id="GO:0007169">
    <property type="term" value="P:cell surface receptor protein tyrosine kinase signaling pathway"/>
    <property type="evidence" value="ECO:0007669"/>
    <property type="project" value="TreeGrafter"/>
</dbReference>
<evidence type="ECO:0000259" key="19">
    <source>
        <dbReference type="PROSITE" id="PS50011"/>
    </source>
</evidence>
<evidence type="ECO:0000256" key="8">
    <source>
        <dbReference type="ARBA" id="ARBA00022840"/>
    </source>
</evidence>
<keyword evidence="13" id="KW-0675">Receptor</keyword>
<dbReference type="AlphaFoldDB" id="A0AA36HH44"/>
<dbReference type="PANTHER" id="PTHR24416">
    <property type="entry name" value="TYROSINE-PROTEIN KINASE RECEPTOR"/>
    <property type="match status" value="1"/>
</dbReference>
<gene>
    <name evidence="21" type="ORF">CYNAS_LOCUS22284</name>
</gene>
<keyword evidence="4" id="KW-1003">Cell membrane</keyword>
<dbReference type="GO" id="GO:0043235">
    <property type="term" value="C:receptor complex"/>
    <property type="evidence" value="ECO:0007669"/>
    <property type="project" value="TreeGrafter"/>
</dbReference>
<comment type="subcellular location">
    <subcellularLocation>
        <location evidence="1">Cell membrane</location>
        <topology evidence="1">Single-pass type I membrane protein</topology>
    </subcellularLocation>
    <subcellularLocation>
        <location evidence="3">Cell projection</location>
        <location evidence="3">Axon</location>
    </subcellularLocation>
    <subcellularLocation>
        <location evidence="2">Perikaryon</location>
    </subcellularLocation>
</comment>
<accession>A0AA36HH44</accession>
<dbReference type="SMART" id="SM00231">
    <property type="entry name" value="FA58C"/>
    <property type="match status" value="1"/>
</dbReference>
<keyword evidence="22" id="KW-1185">Reference proteome</keyword>
<keyword evidence="5 17" id="KW-0812">Transmembrane</keyword>
<dbReference type="Gene3D" id="1.10.510.10">
    <property type="entry name" value="Transferase(Phosphotransferase) domain 1"/>
    <property type="match status" value="1"/>
</dbReference>
<dbReference type="GO" id="GO:0030424">
    <property type="term" value="C:axon"/>
    <property type="evidence" value="ECO:0007669"/>
    <property type="project" value="UniProtKB-SubCell"/>
</dbReference>
<evidence type="ECO:0000256" key="16">
    <source>
        <dbReference type="ARBA" id="ARBA00061639"/>
    </source>
</evidence>
<keyword evidence="15" id="KW-0966">Cell projection</keyword>
<dbReference type="PROSITE" id="PS01285">
    <property type="entry name" value="FA58C_1"/>
    <property type="match status" value="1"/>
</dbReference>
<dbReference type="GO" id="GO:0005886">
    <property type="term" value="C:plasma membrane"/>
    <property type="evidence" value="ECO:0007669"/>
    <property type="project" value="UniProtKB-SubCell"/>
</dbReference>
<feature type="domain" description="F5/8 type C" evidence="20">
    <location>
        <begin position="20"/>
        <end position="176"/>
    </location>
</feature>
<feature type="domain" description="Protein kinase" evidence="19">
    <location>
        <begin position="548"/>
        <end position="800"/>
    </location>
</feature>
<dbReference type="InterPro" id="IPR048525">
    <property type="entry name" value="DDR1-2_DS-like"/>
</dbReference>
<evidence type="ECO:0000256" key="2">
    <source>
        <dbReference type="ARBA" id="ARBA00004484"/>
    </source>
</evidence>
<evidence type="ECO:0000256" key="10">
    <source>
        <dbReference type="ARBA" id="ARBA00022989"/>
    </source>
</evidence>
<dbReference type="PROSITE" id="PS01286">
    <property type="entry name" value="FA58C_2"/>
    <property type="match status" value="1"/>
</dbReference>
<evidence type="ECO:0000256" key="17">
    <source>
        <dbReference type="SAM" id="Phobius"/>
    </source>
</evidence>
<sequence length="801" mass="89191">MWPVFVLVLQTVSALRMSECEPSALGMESGAITDAQISASSSFDKQSVGPQNSRIRTELASGAWCPKPQIHSSSYEFLQINLENTYLVTAVETQGRYGNGTGREFVSEYMIDYLRPGSKWIRYRNRTGHMLMTGNDETTEAVLRVLDPPLVASRLRIVPHSKQTRTICLRAELHGCLHKDGLLYYSTLPGGSRVGDVDFRDPTFESSDLYTETGIKRGLGLLSDGFVSDNSPFDETNPNGSWIGWSKHHTDGTVTLLFEFDQLRNFSEILLAAYGHRLNSIDVIFSQDGTNFSLSSQISSLNRPAPNSTAKRYDLRIPLHKRMAKKIRVTITFTADWLFLTEIHFSSGQLHEVPIGYNLFYNESFSNVVMEENTVLTRRSVFGVVALVALFILLTAILCIIILMKRRKSEDKLEIFERDIRRNLIITQVGGKTATEVLPSPSAHLMANFYASDKTTSTSLSSKSASPKFGPATWNDFHFPPPPSIPDERIYAQPITLPLSNGIQKEPGGGTTMRMARRSPDYVAVHHYATIPVRDQAEKVCKISSSQLSMGAELGEGKHTIVRECAALGIGNVAYKTIKDRNNSHARSALMDEIKMLAIANHPHVVHLLATDENNGLVLELMTNGNVREYLRSQRIPIPTAKLLAICADVCEGMRYLESVGVIHGHLTPNNILLDENLRAKVSSPRGPAHHAQLRYSAPESILKNCFSSQSDVWAFAVCCWEIAETSCTRIPFETFSNSDLVTNAQLMLSGQEDAVVPTFTESVPRGVRDVFIRCFEADPQARPLFSHISYFMSKYHASLD</sequence>
<dbReference type="GO" id="GO:0008045">
    <property type="term" value="P:motor neuron axon guidance"/>
    <property type="evidence" value="ECO:0007669"/>
    <property type="project" value="UniProtKB-ARBA"/>
</dbReference>
<evidence type="ECO:0000256" key="3">
    <source>
        <dbReference type="ARBA" id="ARBA00004489"/>
    </source>
</evidence>
<organism evidence="21 22">
    <name type="scientific">Cylicocyclus nassatus</name>
    <name type="common">Nematode worm</name>
    <dbReference type="NCBI Taxonomy" id="53992"/>
    <lineage>
        <taxon>Eukaryota</taxon>
        <taxon>Metazoa</taxon>
        <taxon>Ecdysozoa</taxon>
        <taxon>Nematoda</taxon>
        <taxon>Chromadorea</taxon>
        <taxon>Rhabditida</taxon>
        <taxon>Rhabditina</taxon>
        <taxon>Rhabditomorpha</taxon>
        <taxon>Strongyloidea</taxon>
        <taxon>Strongylidae</taxon>
        <taxon>Cylicocyclus</taxon>
    </lineage>
</organism>
<evidence type="ECO:0000256" key="13">
    <source>
        <dbReference type="ARBA" id="ARBA00023170"/>
    </source>
</evidence>
<dbReference type="Pfam" id="PF21114">
    <property type="entry name" value="DDR1-2_DS-like"/>
    <property type="match status" value="1"/>
</dbReference>
<evidence type="ECO:0000256" key="1">
    <source>
        <dbReference type="ARBA" id="ARBA00004251"/>
    </source>
</evidence>
<keyword evidence="7" id="KW-0547">Nucleotide-binding</keyword>
<name>A0AA36HH44_CYLNA</name>
<dbReference type="FunFam" id="2.60.120.260:FF:000007">
    <property type="entry name" value="Discoidin domain receptor tyrosine kinase 1"/>
    <property type="match status" value="1"/>
</dbReference>
<dbReference type="PROSITE" id="PS50022">
    <property type="entry name" value="FA58C_3"/>
    <property type="match status" value="1"/>
</dbReference>
<feature type="transmembrane region" description="Helical" evidence="17">
    <location>
        <begin position="381"/>
        <end position="403"/>
    </location>
</feature>
<dbReference type="Gene3D" id="2.60.120.260">
    <property type="entry name" value="Galactose-binding domain-like"/>
    <property type="match status" value="1"/>
</dbReference>
<dbReference type="GO" id="GO:0048680">
    <property type="term" value="P:positive regulation of axon regeneration"/>
    <property type="evidence" value="ECO:0007669"/>
    <property type="project" value="UniProtKB-ARBA"/>
</dbReference>
<dbReference type="InterPro" id="IPR001245">
    <property type="entry name" value="Ser-Thr/Tyr_kinase_cat_dom"/>
</dbReference>
<comment type="caution">
    <text evidence="21">The sequence shown here is derived from an EMBL/GenBank/DDBJ whole genome shotgun (WGS) entry which is preliminary data.</text>
</comment>
<reference evidence="21" key="1">
    <citation type="submission" date="2023-07" db="EMBL/GenBank/DDBJ databases">
        <authorList>
            <consortium name="CYATHOMIX"/>
        </authorList>
    </citation>
    <scope>NUCLEOTIDE SEQUENCE</scope>
    <source>
        <strain evidence="21">N/A</strain>
    </source>
</reference>
<evidence type="ECO:0000256" key="14">
    <source>
        <dbReference type="ARBA" id="ARBA00023180"/>
    </source>
</evidence>
<dbReference type="InterPro" id="IPR000719">
    <property type="entry name" value="Prot_kinase_dom"/>
</dbReference>
<dbReference type="Pfam" id="PF07714">
    <property type="entry name" value="PK_Tyr_Ser-Thr"/>
    <property type="match status" value="1"/>
</dbReference>
<evidence type="ECO:0000256" key="15">
    <source>
        <dbReference type="ARBA" id="ARBA00023273"/>
    </source>
</evidence>
<dbReference type="GO" id="GO:0004714">
    <property type="term" value="F:transmembrane receptor protein tyrosine kinase activity"/>
    <property type="evidence" value="ECO:0007669"/>
    <property type="project" value="TreeGrafter"/>
</dbReference>
<feature type="chain" id="PRO_5041436787" evidence="18">
    <location>
        <begin position="21"/>
        <end position="801"/>
    </location>
</feature>
<feature type="signal peptide" evidence="18">
    <location>
        <begin position="1"/>
        <end position="20"/>
    </location>
</feature>
<dbReference type="InterPro" id="IPR050122">
    <property type="entry name" value="RTK"/>
</dbReference>
<dbReference type="GO" id="GO:0043204">
    <property type="term" value="C:perikaryon"/>
    <property type="evidence" value="ECO:0007669"/>
    <property type="project" value="UniProtKB-SubCell"/>
</dbReference>
<evidence type="ECO:0000256" key="11">
    <source>
        <dbReference type="ARBA" id="ARBA00023136"/>
    </source>
</evidence>
<dbReference type="Proteomes" id="UP001176961">
    <property type="component" value="Unassembled WGS sequence"/>
</dbReference>
<proteinExistence type="inferred from homology"/>
<evidence type="ECO:0000259" key="20">
    <source>
        <dbReference type="PROSITE" id="PS50022"/>
    </source>
</evidence>
<evidence type="ECO:0000256" key="9">
    <source>
        <dbReference type="ARBA" id="ARBA00022902"/>
    </source>
</evidence>
<dbReference type="PROSITE" id="PS50011">
    <property type="entry name" value="PROTEIN_KINASE_DOM"/>
    <property type="match status" value="1"/>
</dbReference>
<dbReference type="InterPro" id="IPR008979">
    <property type="entry name" value="Galactose-bd-like_sf"/>
</dbReference>
<evidence type="ECO:0000313" key="22">
    <source>
        <dbReference type="Proteomes" id="UP001176961"/>
    </source>
</evidence>
<dbReference type="Gene3D" id="2.60.120.1190">
    <property type="match status" value="1"/>
</dbReference>
<evidence type="ECO:0000256" key="12">
    <source>
        <dbReference type="ARBA" id="ARBA00023157"/>
    </source>
</evidence>
<keyword evidence="10 17" id="KW-1133">Transmembrane helix</keyword>
<keyword evidence="8" id="KW-0067">ATP-binding</keyword>
<keyword evidence="11 17" id="KW-0472">Membrane</keyword>
<dbReference type="CDD" id="cd00057">
    <property type="entry name" value="FA58C"/>
    <property type="match status" value="1"/>
</dbReference>
<evidence type="ECO:0000256" key="7">
    <source>
        <dbReference type="ARBA" id="ARBA00022741"/>
    </source>
</evidence>
<evidence type="ECO:0000256" key="6">
    <source>
        <dbReference type="ARBA" id="ARBA00022729"/>
    </source>
</evidence>
<dbReference type="Pfam" id="PF00754">
    <property type="entry name" value="F5_F8_type_C"/>
    <property type="match status" value="1"/>
</dbReference>
<dbReference type="SUPFAM" id="SSF49785">
    <property type="entry name" value="Galactose-binding domain-like"/>
    <property type="match status" value="1"/>
</dbReference>
<dbReference type="InterPro" id="IPR000421">
    <property type="entry name" value="FA58C"/>
</dbReference>
<evidence type="ECO:0000256" key="5">
    <source>
        <dbReference type="ARBA" id="ARBA00022692"/>
    </source>
</evidence>